<protein>
    <submittedName>
        <fullName evidence="8">Glycerol uptake facilitator-like aquaporin</fullName>
    </submittedName>
</protein>
<dbReference type="InterPro" id="IPR023271">
    <property type="entry name" value="Aquaporin-like"/>
</dbReference>
<keyword evidence="5 7" id="KW-1133">Transmembrane helix</keyword>
<reference evidence="8 9" key="1">
    <citation type="submission" date="2019-02" db="EMBL/GenBank/DDBJ databases">
        <title>Genomic Encyclopedia of Archaeal and Bacterial Type Strains, Phase II (KMG-II): from individual species to whole genera.</title>
        <authorList>
            <person name="Goeker M."/>
        </authorList>
    </citation>
    <scope>NUCLEOTIDE SEQUENCE [LARGE SCALE GENOMIC DNA]</scope>
    <source>
        <strain evidence="8 9">DSM 18328</strain>
    </source>
</reference>
<feature type="transmembrane region" description="Helical" evidence="7">
    <location>
        <begin position="39"/>
        <end position="60"/>
    </location>
</feature>
<keyword evidence="6 7" id="KW-0472">Membrane</keyword>
<organism evidence="8 9">
    <name type="scientific">Natrinema hispanicum</name>
    <dbReference type="NCBI Taxonomy" id="392421"/>
    <lineage>
        <taxon>Archaea</taxon>
        <taxon>Methanobacteriati</taxon>
        <taxon>Methanobacteriota</taxon>
        <taxon>Stenosarchaea group</taxon>
        <taxon>Halobacteria</taxon>
        <taxon>Halobacteriales</taxon>
        <taxon>Natrialbaceae</taxon>
        <taxon>Natrinema</taxon>
    </lineage>
</organism>
<feature type="transmembrane region" description="Helical" evidence="7">
    <location>
        <begin position="96"/>
        <end position="118"/>
    </location>
</feature>
<dbReference type="GO" id="GO:0019755">
    <property type="term" value="P:one-carbon compound transport"/>
    <property type="evidence" value="ECO:0007669"/>
    <property type="project" value="UniProtKB-ARBA"/>
</dbReference>
<dbReference type="OrthoDB" id="36050at2157"/>
<evidence type="ECO:0000256" key="4">
    <source>
        <dbReference type="ARBA" id="ARBA00022737"/>
    </source>
</evidence>
<sequence>MSTEQFTNTQKRLAEFFGSATLVFVIVSSGLLADGMLEASPSIGVLFIGLATAGWLFVLVQMLGPISGAHLNPAVTVALLVTGDTDMKTARQYVPVQFLGGLVGVGLAGLTFVSTIGWEVFAISAVERPASTWLAEFLGTMLLASAIISLIRQDSEWIGLAVGFTVGMGIIGTASTAFFNPQVALARVFTSGIAGIQPFDAVMFMVASTFGGVAAGLMWRYLWPRPSLIGKQEPKPDDESVLEELATET</sequence>
<feature type="transmembrane region" description="Helical" evidence="7">
    <location>
        <begin position="199"/>
        <end position="222"/>
    </location>
</feature>
<dbReference type="GO" id="GO:0012505">
    <property type="term" value="C:endomembrane system"/>
    <property type="evidence" value="ECO:0007669"/>
    <property type="project" value="UniProtKB-SubCell"/>
</dbReference>
<dbReference type="InterPro" id="IPR022357">
    <property type="entry name" value="MIP_CS"/>
</dbReference>
<dbReference type="GO" id="GO:0016020">
    <property type="term" value="C:membrane"/>
    <property type="evidence" value="ECO:0007669"/>
    <property type="project" value="InterPro"/>
</dbReference>
<dbReference type="PANTHER" id="PTHR45665">
    <property type="entry name" value="AQUAPORIN-8"/>
    <property type="match status" value="1"/>
</dbReference>
<gene>
    <name evidence="8" type="ORF">BDK88_0244</name>
</gene>
<dbReference type="Pfam" id="PF00230">
    <property type="entry name" value="MIP"/>
    <property type="match status" value="1"/>
</dbReference>
<feature type="transmembrane region" description="Helical" evidence="7">
    <location>
        <begin position="12"/>
        <end position="33"/>
    </location>
</feature>
<dbReference type="PRINTS" id="PR00783">
    <property type="entry name" value="MINTRINSICP"/>
</dbReference>
<evidence type="ECO:0000313" key="9">
    <source>
        <dbReference type="Proteomes" id="UP000291097"/>
    </source>
</evidence>
<dbReference type="GO" id="GO:0005737">
    <property type="term" value="C:cytoplasm"/>
    <property type="evidence" value="ECO:0007669"/>
    <property type="project" value="UniProtKB-ARBA"/>
</dbReference>
<evidence type="ECO:0000256" key="7">
    <source>
        <dbReference type="SAM" id="Phobius"/>
    </source>
</evidence>
<proteinExistence type="predicted"/>
<dbReference type="GO" id="GO:0015250">
    <property type="term" value="F:water channel activity"/>
    <property type="evidence" value="ECO:0007669"/>
    <property type="project" value="TreeGrafter"/>
</dbReference>
<dbReference type="InterPro" id="IPR034294">
    <property type="entry name" value="Aquaporin_transptr"/>
</dbReference>
<dbReference type="InterPro" id="IPR000425">
    <property type="entry name" value="MIP"/>
</dbReference>
<dbReference type="PROSITE" id="PS00221">
    <property type="entry name" value="MIP"/>
    <property type="match status" value="1"/>
</dbReference>
<feature type="transmembrane region" description="Helical" evidence="7">
    <location>
        <begin position="158"/>
        <end position="179"/>
    </location>
</feature>
<comment type="caution">
    <text evidence="8">The sequence shown here is derived from an EMBL/GenBank/DDBJ whole genome shotgun (WGS) entry which is preliminary data.</text>
</comment>
<dbReference type="Gene3D" id="1.20.1080.10">
    <property type="entry name" value="Glycerol uptake facilitator protein"/>
    <property type="match status" value="1"/>
</dbReference>
<evidence type="ECO:0000256" key="6">
    <source>
        <dbReference type="ARBA" id="ARBA00023136"/>
    </source>
</evidence>
<dbReference type="SUPFAM" id="SSF81338">
    <property type="entry name" value="Aquaporin-like"/>
    <property type="match status" value="1"/>
</dbReference>
<evidence type="ECO:0000256" key="2">
    <source>
        <dbReference type="ARBA" id="ARBA00022448"/>
    </source>
</evidence>
<keyword evidence="3 7" id="KW-0812">Transmembrane</keyword>
<name>A0A482YAX6_9EURY</name>
<dbReference type="AlphaFoldDB" id="A0A482YAX6"/>
<feature type="transmembrane region" description="Helical" evidence="7">
    <location>
        <begin position="130"/>
        <end position="151"/>
    </location>
</feature>
<evidence type="ECO:0000256" key="5">
    <source>
        <dbReference type="ARBA" id="ARBA00022989"/>
    </source>
</evidence>
<dbReference type="Proteomes" id="UP000291097">
    <property type="component" value="Unassembled WGS sequence"/>
</dbReference>
<dbReference type="EMBL" id="SHMP01000003">
    <property type="protein sequence ID" value="RZV11367.1"/>
    <property type="molecule type" value="Genomic_DNA"/>
</dbReference>
<dbReference type="RefSeq" id="WP_130498793.1">
    <property type="nucleotide sequence ID" value="NZ_SHMP01000003.1"/>
</dbReference>
<evidence type="ECO:0000256" key="1">
    <source>
        <dbReference type="ARBA" id="ARBA00004127"/>
    </source>
</evidence>
<accession>A0A482YAX6</accession>
<keyword evidence="2" id="KW-0813">Transport</keyword>
<keyword evidence="4" id="KW-0677">Repeat</keyword>
<comment type="subcellular location">
    <subcellularLocation>
        <location evidence="1">Endomembrane system</location>
        <topology evidence="1">Multi-pass membrane protein</topology>
    </subcellularLocation>
</comment>
<dbReference type="PANTHER" id="PTHR45665:SF9">
    <property type="entry name" value="AQUAPORIN-8"/>
    <property type="match status" value="1"/>
</dbReference>
<evidence type="ECO:0000256" key="3">
    <source>
        <dbReference type="ARBA" id="ARBA00022692"/>
    </source>
</evidence>
<evidence type="ECO:0000313" key="8">
    <source>
        <dbReference type="EMBL" id="RZV11367.1"/>
    </source>
</evidence>